<gene>
    <name evidence="2" type="ordered locus">FSU_1524</name>
</gene>
<dbReference type="KEGG" id="fsc:FSU_1524"/>
<reference evidence="3" key="1">
    <citation type="submission" date="2010-08" db="EMBL/GenBank/DDBJ databases">
        <title>Complete sequence of Fibrobacter succinogenes subsp. succinogenes S85.</title>
        <authorList>
            <person name="Durkin A.S."/>
            <person name="Nelson K.E."/>
            <person name="Morrison M."/>
            <person name="Forsberg C.W."/>
            <person name="Wilson D.B."/>
            <person name="Russell J.B."/>
            <person name="Cann I.K.O."/>
            <person name="Mackie R.I."/>
            <person name="White B.A."/>
        </authorList>
    </citation>
    <scope>NUCLEOTIDE SEQUENCE [LARGE SCALE GENOMIC DNA]</scope>
    <source>
        <strain evidence="3">ATCC 19169 / S85</strain>
    </source>
</reference>
<dbReference type="AlphaFoldDB" id="D9SAH2"/>
<dbReference type="GO" id="GO:0003824">
    <property type="term" value="F:catalytic activity"/>
    <property type="evidence" value="ECO:0007669"/>
    <property type="project" value="InterPro"/>
</dbReference>
<dbReference type="STRING" id="59374.FSU_1524"/>
<name>D9SAH2_FIBSS</name>
<evidence type="ECO:0000259" key="1">
    <source>
        <dbReference type="PROSITE" id="PS50035"/>
    </source>
</evidence>
<accession>D9SAH2</accession>
<dbReference type="GO" id="GO:0006793">
    <property type="term" value="P:phosphorus metabolic process"/>
    <property type="evidence" value="ECO:0007669"/>
    <property type="project" value="UniProtKB-ARBA"/>
</dbReference>
<proteinExistence type="predicted"/>
<dbReference type="Proteomes" id="UP000000517">
    <property type="component" value="Chromosome"/>
</dbReference>
<dbReference type="HOGENOM" id="CLU_110258_0_0_0"/>
<organism evidence="2 3">
    <name type="scientific">Fibrobacter succinogenes (strain ATCC 19169 / S85)</name>
    <dbReference type="NCBI Taxonomy" id="59374"/>
    <lineage>
        <taxon>Bacteria</taxon>
        <taxon>Pseudomonadati</taxon>
        <taxon>Fibrobacterota</taxon>
        <taxon>Fibrobacteria</taxon>
        <taxon>Fibrobacterales</taxon>
        <taxon>Fibrobacteraceae</taxon>
        <taxon>Fibrobacter</taxon>
    </lineage>
</organism>
<sequence length="183" mass="20723">MSCDNTIFLSMSTFTKYIQNEEHYSEVISRIATVHETLWIGTADIKDVYVKQNGESIPLLGQLAGLLKRGVGVRLIHAKEPGPNFREDFDRYKILATDLERVMCPRVHFKMMIFDLETAYIGSANLTGAGIGMKSSLRRNFEAGILTNDPQIVEPAIEQFDTLWMGAHCEKCGRQEFCSDRIK</sequence>
<dbReference type="EMBL" id="CP002158">
    <property type="protein sequence ID" value="ADL25828.1"/>
    <property type="molecule type" value="Genomic_DNA"/>
</dbReference>
<dbReference type="eggNOG" id="COG1502">
    <property type="taxonomic scope" value="Bacteria"/>
</dbReference>
<protein>
    <submittedName>
        <fullName evidence="2">Phospholipase D domain protein</fullName>
    </submittedName>
</protein>
<dbReference type="InterPro" id="IPR001736">
    <property type="entry name" value="PLipase_D/transphosphatidylase"/>
</dbReference>
<dbReference type="Pfam" id="PF13091">
    <property type="entry name" value="PLDc_2"/>
    <property type="match status" value="1"/>
</dbReference>
<dbReference type="SUPFAM" id="SSF56024">
    <property type="entry name" value="Phospholipase D/nuclease"/>
    <property type="match status" value="1"/>
</dbReference>
<evidence type="ECO:0000313" key="2">
    <source>
        <dbReference type="EMBL" id="ADL25828.1"/>
    </source>
</evidence>
<dbReference type="PATRIC" id="fig|59374.8.peg.1466"/>
<dbReference type="CDD" id="cd00138">
    <property type="entry name" value="PLDc_SF"/>
    <property type="match status" value="1"/>
</dbReference>
<dbReference type="Gene3D" id="3.30.870.10">
    <property type="entry name" value="Endonuclease Chain A"/>
    <property type="match status" value="1"/>
</dbReference>
<dbReference type="PROSITE" id="PS50035">
    <property type="entry name" value="PLD"/>
    <property type="match status" value="1"/>
</dbReference>
<dbReference type="InterPro" id="IPR025202">
    <property type="entry name" value="PLD-like_dom"/>
</dbReference>
<evidence type="ECO:0000313" key="3">
    <source>
        <dbReference type="Proteomes" id="UP000000517"/>
    </source>
</evidence>
<dbReference type="SMART" id="SM00155">
    <property type="entry name" value="PLDc"/>
    <property type="match status" value="1"/>
</dbReference>
<feature type="domain" description="PLD phosphodiesterase" evidence="1">
    <location>
        <begin position="108"/>
        <end position="130"/>
    </location>
</feature>